<geneLocation type="plasmid" evidence="2">
    <name>pRGRH0483</name>
</geneLocation>
<reference evidence="2" key="1">
    <citation type="submission" date="2015-06" db="EMBL/GenBank/DDBJ databases">
        <authorList>
            <person name="Joergensen T."/>
        </authorList>
    </citation>
    <scope>NUCLEOTIDE SEQUENCE</scope>
    <source>
        <plasmid evidence="2">pRGRH0483</plasmid>
    </source>
</reference>
<reference evidence="2" key="2">
    <citation type="submission" date="2015-07" db="EMBL/GenBank/DDBJ databases">
        <title>Plasmids, circular viruses and viroids from rat gut.</title>
        <authorList>
            <person name="Jorgensen T.J."/>
            <person name="Hansen M.A."/>
            <person name="Xu Z."/>
            <person name="Tabak M.A."/>
            <person name="Sorensen S.J."/>
            <person name="Hansen L.H."/>
        </authorList>
    </citation>
    <scope>NUCLEOTIDE SEQUENCE</scope>
    <source>
        <plasmid evidence="2">pRGRH0483</plasmid>
    </source>
</reference>
<name>A0A0H5PZG9_9ZZZZ</name>
<proteinExistence type="predicted"/>
<organism evidence="2">
    <name type="scientific">uncultured prokaryote</name>
    <dbReference type="NCBI Taxonomy" id="198431"/>
    <lineage>
        <taxon>unclassified sequences</taxon>
        <taxon>environmental samples</taxon>
    </lineage>
</organism>
<evidence type="ECO:0000256" key="1">
    <source>
        <dbReference type="SAM" id="Coils"/>
    </source>
</evidence>
<evidence type="ECO:0008006" key="3">
    <source>
        <dbReference type="Google" id="ProtNLM"/>
    </source>
</evidence>
<keyword evidence="1" id="KW-0175">Coiled coil</keyword>
<evidence type="ECO:0000313" key="2">
    <source>
        <dbReference type="EMBL" id="CRY95111.1"/>
    </source>
</evidence>
<accession>A0A0H5PZG9</accession>
<dbReference type="AlphaFoldDB" id="A0A0H5PZG9"/>
<protein>
    <recommendedName>
        <fullName evidence="3">Ribbon-helix-helix protein CopG domain-containing protein</fullName>
    </recommendedName>
</protein>
<feature type="coiled-coil region" evidence="1">
    <location>
        <begin position="9"/>
        <end position="36"/>
    </location>
</feature>
<keyword evidence="2" id="KW-0614">Plasmid</keyword>
<sequence>MAKERVNPLLAQEKRKNELEKLKQQAMNTNSVATDKRVKMTLSMSQDDSNKLKKLAIDEGKSVSALVREWLYEKM</sequence>
<dbReference type="EMBL" id="LN853124">
    <property type="protein sequence ID" value="CRY95111.1"/>
    <property type="molecule type" value="Genomic_DNA"/>
</dbReference>